<dbReference type="PANTHER" id="PTHR48079:SF6">
    <property type="entry name" value="NAD(P)-BINDING DOMAIN-CONTAINING PROTEIN-RELATED"/>
    <property type="match status" value="1"/>
</dbReference>
<organism evidence="2 3">
    <name type="scientific">Daldinia eschscholtzii</name>
    <dbReference type="NCBI Taxonomy" id="292717"/>
    <lineage>
        <taxon>Eukaryota</taxon>
        <taxon>Fungi</taxon>
        <taxon>Dikarya</taxon>
        <taxon>Ascomycota</taxon>
        <taxon>Pezizomycotina</taxon>
        <taxon>Sordariomycetes</taxon>
        <taxon>Xylariomycetidae</taxon>
        <taxon>Xylariales</taxon>
        <taxon>Hypoxylaceae</taxon>
        <taxon>Daldinia</taxon>
    </lineage>
</organism>
<protein>
    <recommendedName>
        <fullName evidence="1">NAD-dependent epimerase/dehydratase domain-containing protein</fullName>
    </recommendedName>
</protein>
<dbReference type="Pfam" id="PF01370">
    <property type="entry name" value="Epimerase"/>
    <property type="match status" value="1"/>
</dbReference>
<proteinExistence type="predicted"/>
<dbReference type="EMBL" id="JBANMG010000001">
    <property type="protein sequence ID" value="KAK6957378.1"/>
    <property type="molecule type" value="Genomic_DNA"/>
</dbReference>
<dbReference type="Gene3D" id="3.40.50.720">
    <property type="entry name" value="NAD(P)-binding Rossmann-like Domain"/>
    <property type="match status" value="1"/>
</dbReference>
<dbReference type="SUPFAM" id="SSF51735">
    <property type="entry name" value="NAD(P)-binding Rossmann-fold domains"/>
    <property type="match status" value="1"/>
</dbReference>
<evidence type="ECO:0000313" key="2">
    <source>
        <dbReference type="EMBL" id="KAK6957378.1"/>
    </source>
</evidence>
<dbReference type="Proteomes" id="UP001369815">
    <property type="component" value="Unassembled WGS sequence"/>
</dbReference>
<gene>
    <name evidence="2" type="ORF">Daesc_000162</name>
</gene>
<dbReference type="GO" id="GO:0005737">
    <property type="term" value="C:cytoplasm"/>
    <property type="evidence" value="ECO:0007669"/>
    <property type="project" value="TreeGrafter"/>
</dbReference>
<evidence type="ECO:0000259" key="1">
    <source>
        <dbReference type="Pfam" id="PF01370"/>
    </source>
</evidence>
<sequence length="362" mass="39249">MSASTTPQILLTGATGFIGGTILDHFINSKSPALSGTSISVLLRGADRAAKLTETYGSRVKPILYKDIDDTEATIAAASQHDVVINTTLGYHPTSVQAIIRGLAQRKAATGRDVWLIHTSGTSNFCDTPISKKWVEPEGREFDDAKDDIYGYEKDREVREGPYHQRTTELGAVDLALELGVKSIVINSPTIYGRGTGLFNKTSVQIPLFVRLVLQLKKAVVLGDGKGVWDHVHVEDLADLYLLILERIVAKGGEGVPSGKKGIIFSGNGRHQWLDVAQGVADAAFAEGLIPSNKLEKITITEAAKHFMDGQAPEDMVEKAVVSNSRTVSSVARSLGWKPTRGEEAWKRGFAEELKAELEKSK</sequence>
<dbReference type="PANTHER" id="PTHR48079">
    <property type="entry name" value="PROTEIN YEEZ"/>
    <property type="match status" value="1"/>
</dbReference>
<dbReference type="InterPro" id="IPR001509">
    <property type="entry name" value="Epimerase_deHydtase"/>
</dbReference>
<dbReference type="InterPro" id="IPR051783">
    <property type="entry name" value="NAD(P)-dependent_oxidoreduct"/>
</dbReference>
<dbReference type="GO" id="GO:0004029">
    <property type="term" value="F:aldehyde dehydrogenase (NAD+) activity"/>
    <property type="evidence" value="ECO:0007669"/>
    <property type="project" value="TreeGrafter"/>
</dbReference>
<keyword evidence="3" id="KW-1185">Reference proteome</keyword>
<accession>A0AAX6MXK8</accession>
<feature type="domain" description="NAD-dependent epimerase/dehydratase" evidence="1">
    <location>
        <begin position="169"/>
        <end position="250"/>
    </location>
</feature>
<evidence type="ECO:0000313" key="3">
    <source>
        <dbReference type="Proteomes" id="UP001369815"/>
    </source>
</evidence>
<name>A0AAX6MXK8_9PEZI</name>
<dbReference type="AlphaFoldDB" id="A0AAX6MXK8"/>
<comment type="caution">
    <text evidence="2">The sequence shown here is derived from an EMBL/GenBank/DDBJ whole genome shotgun (WGS) entry which is preliminary data.</text>
</comment>
<reference evidence="2 3" key="1">
    <citation type="journal article" date="2024" name="Front Chem Biol">
        <title>Unveiling the potential of Daldinia eschscholtzii MFLUCC 19-0629 through bioactivity and bioinformatics studies for enhanced sustainable agriculture production.</title>
        <authorList>
            <person name="Brooks S."/>
            <person name="Weaver J.A."/>
            <person name="Klomchit A."/>
            <person name="Alharthi S.A."/>
            <person name="Onlamun T."/>
            <person name="Nurani R."/>
            <person name="Vong T.K."/>
            <person name="Alberti F."/>
            <person name="Greco C."/>
        </authorList>
    </citation>
    <scope>NUCLEOTIDE SEQUENCE [LARGE SCALE GENOMIC DNA]</scope>
    <source>
        <strain evidence="2">MFLUCC 19-0629</strain>
    </source>
</reference>
<dbReference type="InterPro" id="IPR036291">
    <property type="entry name" value="NAD(P)-bd_dom_sf"/>
</dbReference>